<dbReference type="EMBL" id="LJQD01000159">
    <property type="protein sequence ID" value="KPW97674.1"/>
    <property type="molecule type" value="Genomic_DNA"/>
</dbReference>
<dbReference type="RefSeq" id="WP_147474615.1">
    <property type="nucleotide sequence ID" value="NZ_LJQD01000159.1"/>
</dbReference>
<name>A0A0P9PEF0_PSESX</name>
<evidence type="ECO:0000313" key="1">
    <source>
        <dbReference type="EMBL" id="KPW97674.1"/>
    </source>
</evidence>
<sequence length="72" mass="8166">LQTFPKLFDEKAEQIAAFKYSTGLRSTMGEAVAKLSEITPTLYKEFAQTKGFKRLIQSLKRAARDPEPEQDT</sequence>
<proteinExistence type="predicted"/>
<organism evidence="1 2">
    <name type="scientific">Pseudomonas syringae pv. castaneae</name>
    <dbReference type="NCBI Taxonomy" id="264450"/>
    <lineage>
        <taxon>Bacteria</taxon>
        <taxon>Pseudomonadati</taxon>
        <taxon>Pseudomonadota</taxon>
        <taxon>Gammaproteobacteria</taxon>
        <taxon>Pseudomonadales</taxon>
        <taxon>Pseudomonadaceae</taxon>
        <taxon>Pseudomonas</taxon>
        <taxon>Pseudomonas syringae</taxon>
    </lineage>
</organism>
<reference evidence="1 2" key="1">
    <citation type="submission" date="2015-09" db="EMBL/GenBank/DDBJ databases">
        <title>Genome announcement of multiple Pseudomonas syringae strains.</title>
        <authorList>
            <person name="Thakur S."/>
            <person name="Wang P.W."/>
            <person name="Gong Y."/>
            <person name="Weir B.S."/>
            <person name="Guttman D.S."/>
        </authorList>
    </citation>
    <scope>NUCLEOTIDE SEQUENCE [LARGE SCALE GENOMIC DNA]</scope>
    <source>
        <strain evidence="1 2">ICMP9419</strain>
    </source>
</reference>
<dbReference type="PATRIC" id="fig|264450.4.peg.575"/>
<evidence type="ECO:0000313" key="2">
    <source>
        <dbReference type="Proteomes" id="UP000050381"/>
    </source>
</evidence>
<dbReference type="AlphaFoldDB" id="A0A0P9PEF0"/>
<accession>A0A0P9PEF0</accession>
<comment type="caution">
    <text evidence="1">The sequence shown here is derived from an EMBL/GenBank/DDBJ whole genome shotgun (WGS) entry which is preliminary data.</text>
</comment>
<protein>
    <submittedName>
        <fullName evidence="1">Uncharacterized protein</fullName>
    </submittedName>
</protein>
<gene>
    <name evidence="1" type="ORF">ALO79_00532</name>
</gene>
<dbReference type="Proteomes" id="UP000050381">
    <property type="component" value="Unassembled WGS sequence"/>
</dbReference>
<feature type="non-terminal residue" evidence="1">
    <location>
        <position position="1"/>
    </location>
</feature>